<dbReference type="RefSeq" id="XP_030065745.1">
    <property type="nucleotide sequence ID" value="XM_030209885.1"/>
</dbReference>
<evidence type="ECO:0000313" key="1">
    <source>
        <dbReference type="Proteomes" id="UP000515156"/>
    </source>
</evidence>
<dbReference type="AlphaFoldDB" id="A0A6P7YR89"/>
<sequence length="647" mass="73908">MKSEMFLGMTMRNEIKTLADYIKEPCREPLIGLEYVVEHRSPGKKTPTYSCELCDYKTELAPIVQHLIGFKHRKAYIGKEFPFLLKTPPGIKEDRIQFLRRMAQDIEKDEGVKTYKIDPGPKPEPLMSVKMPIERLKSKTRWDAQDKKNSLNEEALQFLESFEIASDAEAFSVMTITEELSHTLKGYCFKQKAIAKANEINVTFANQLKAQKWAKEAKFTRQFTQAASQAIAQAAFLTLQYNSMGNCNMGPEGSGIGNQNPMIQNQQDQWAFNSEADNGNLDYMMRNEQGHNGFGNRSLIQNPMVMQNQGRGYGFEDGNLNRDLLMQTQQEDYNSRGKNWNKIQHSKSSISQKSMMHNQRGQCTSEEGIWNRDAMMHKQVQPVQCISEDVWHPEFGVQKQIIQRSSEINRNQESMMLNRQAQQINQRSLRALNTLPYPMPTTGSSLGLPSWDNSYNQPDFPSASTGGMSSFSPGGYFEDFDLRQAARILDSRRPFTTIDENWRQIQKLAGRRGLPNPRVYHTATASNYVSEDVPPHFSSRLKKNDTMLAKNASGMPQHIHLEPHMIADPLFDFPRDSFRKLPQDPRFSKITERHSMNLPPEIVNRVRGKDAFTATAILNQLATHHPELQRLNIPNLVKVLVDNGVIV</sequence>
<dbReference type="GO" id="GO:0071011">
    <property type="term" value="C:precatalytic spliceosome"/>
    <property type="evidence" value="ECO:0007669"/>
    <property type="project" value="TreeGrafter"/>
</dbReference>
<dbReference type="GeneID" id="115474425"/>
<dbReference type="OrthoDB" id="5877502at2759"/>
<dbReference type="InParanoid" id="A0A6P7YR89"/>
<organism evidence="1 2">
    <name type="scientific">Microcaecilia unicolor</name>
    <dbReference type="NCBI Taxonomy" id="1415580"/>
    <lineage>
        <taxon>Eukaryota</taxon>
        <taxon>Metazoa</taxon>
        <taxon>Chordata</taxon>
        <taxon>Craniata</taxon>
        <taxon>Vertebrata</taxon>
        <taxon>Euteleostomi</taxon>
        <taxon>Amphibia</taxon>
        <taxon>Gymnophiona</taxon>
        <taxon>Siphonopidae</taxon>
        <taxon>Microcaecilia</taxon>
    </lineage>
</organism>
<dbReference type="GO" id="GO:0003725">
    <property type="term" value="F:double-stranded RNA binding"/>
    <property type="evidence" value="ECO:0007669"/>
    <property type="project" value="TreeGrafter"/>
</dbReference>
<evidence type="ECO:0000313" key="2">
    <source>
        <dbReference type="RefSeq" id="XP_030065745.1"/>
    </source>
</evidence>
<accession>A0A6P7YR89</accession>
<dbReference type="PANTHER" id="PTHR45762:SF10">
    <property type="entry name" value="C2H2-TYPE DOMAIN-CONTAINING PROTEIN"/>
    <property type="match status" value="1"/>
</dbReference>
<name>A0A6P7YR89_9AMPH</name>
<proteinExistence type="predicted"/>
<reference evidence="2" key="1">
    <citation type="submission" date="2025-08" db="UniProtKB">
        <authorList>
            <consortium name="RefSeq"/>
        </authorList>
    </citation>
    <scope>IDENTIFICATION</scope>
</reference>
<dbReference type="PANTHER" id="PTHR45762">
    <property type="entry name" value="ZINC FINGER RNA-BINDING PROTEIN"/>
    <property type="match status" value="1"/>
</dbReference>
<protein>
    <submittedName>
        <fullName evidence="2">Uncharacterized protein LOC115474425</fullName>
    </submittedName>
</protein>
<keyword evidence="1" id="KW-1185">Reference proteome</keyword>
<dbReference type="KEGG" id="muo:115474425"/>
<dbReference type="Proteomes" id="UP000515156">
    <property type="component" value="Chromosome 1"/>
</dbReference>
<dbReference type="GO" id="GO:0003727">
    <property type="term" value="F:single-stranded RNA binding"/>
    <property type="evidence" value="ECO:0007669"/>
    <property type="project" value="TreeGrafter"/>
</dbReference>
<gene>
    <name evidence="2" type="primary">LOC115474425</name>
</gene>